<dbReference type="HOGENOM" id="CLU_3353953_0_0_2"/>
<keyword evidence="2" id="KW-1185">Reference proteome</keyword>
<dbReference type="EMBL" id="CP003316">
    <property type="protein sequence ID" value="AFA39118.1"/>
    <property type="molecule type" value="Genomic_DNA"/>
</dbReference>
<gene>
    <name evidence="1" type="ordered locus">Pogu_1091</name>
</gene>
<dbReference type="STRING" id="698757.Pogu_1091"/>
<evidence type="ECO:0000313" key="2">
    <source>
        <dbReference type="Proteomes" id="UP000009062"/>
    </source>
</evidence>
<dbReference type="KEGG" id="pog:Pogu_1091"/>
<evidence type="ECO:0000313" key="1">
    <source>
        <dbReference type="EMBL" id="AFA39118.1"/>
    </source>
</evidence>
<dbReference type="eggNOG" id="arCOG00925">
    <property type="taxonomic scope" value="Archaea"/>
</dbReference>
<reference evidence="1 2" key="1">
    <citation type="journal article" date="2012" name="Stand. Genomic Sci.">
        <title>Complete genome sequence of Pyrobaculum oguniense.</title>
        <authorList>
            <person name="Bernick D.L."/>
            <person name="Karplus K."/>
            <person name="Lui L.M."/>
            <person name="Coker J.K."/>
            <person name="Murphy J.N."/>
            <person name="Chan P.P."/>
            <person name="Cozen A.E."/>
            <person name="Lowe T.M."/>
        </authorList>
    </citation>
    <scope>NUCLEOTIDE SEQUENCE [LARGE SCALE GENOMIC DNA]</scope>
    <source>
        <strain evidence="1 2">TE7</strain>
    </source>
</reference>
<name>H6Q8N6_PYROT</name>
<dbReference type="Proteomes" id="UP000009062">
    <property type="component" value="Chromosome"/>
</dbReference>
<protein>
    <submittedName>
        <fullName evidence="1">Uncharacterized protein</fullName>
    </submittedName>
</protein>
<organism evidence="1 2">
    <name type="scientific">Pyrobaculum oguniense (strain DSM 13380 / JCM 10595 / TE7)</name>
    <dbReference type="NCBI Taxonomy" id="698757"/>
    <lineage>
        <taxon>Archaea</taxon>
        <taxon>Thermoproteota</taxon>
        <taxon>Thermoprotei</taxon>
        <taxon>Thermoproteales</taxon>
        <taxon>Thermoproteaceae</taxon>
        <taxon>Pyrobaculum</taxon>
    </lineage>
</organism>
<sequence>MEHDLDIVKRFATRVVVSSGWVVAVASPQEADKYVL</sequence>
<accession>H6Q8N6</accession>
<dbReference type="AlphaFoldDB" id="H6Q8N6"/>
<proteinExistence type="predicted"/>